<feature type="domain" description="Initiator binding" evidence="2">
    <location>
        <begin position="21"/>
        <end position="145"/>
    </location>
</feature>
<evidence type="ECO:0000256" key="1">
    <source>
        <dbReference type="SAM" id="MobiDB-lite"/>
    </source>
</evidence>
<feature type="region of interest" description="Disordered" evidence="1">
    <location>
        <begin position="439"/>
        <end position="460"/>
    </location>
</feature>
<comment type="caution">
    <text evidence="3">The sequence shown here is derived from an EMBL/GenBank/DDBJ whole genome shotgun (WGS) entry which is preliminary data.</text>
</comment>
<feature type="compositionally biased region" description="Low complexity" evidence="1">
    <location>
        <begin position="439"/>
        <end position="456"/>
    </location>
</feature>
<dbReference type="Proteomes" id="UP000179807">
    <property type="component" value="Unassembled WGS sequence"/>
</dbReference>
<gene>
    <name evidence="3" type="ORF">TRFO_30566</name>
</gene>
<dbReference type="AlphaFoldDB" id="A0A1J4JTH4"/>
<dbReference type="RefSeq" id="XP_068355507.1">
    <property type="nucleotide sequence ID" value="XM_068507431.1"/>
</dbReference>
<dbReference type="GeneID" id="94842135"/>
<sequence length="519" mass="58166">MDSMNGDIKVPSNHWNQLSREDQAAFMQLHIHFIKQQKEHFKDRKNNTFFSDISCLLQYIEYSPLRKDDRAICVGIACSGPFVCVNTQQLKIILGRCKSSINNCFQQIGYDALKTKGKSREAVLSIIPSLITEQNTLRKWTVRCASEKAMSCFVSRFPMRQLPLVGEEDLLGSLTQMGQPQISQISNANNTNNMNNTSPMNSIAGINHLNAGQLNSMNNSFNMNLNLNSLNTTPNNNSMNNNVMNNNVMSNSVMSNSVMNGMSYVDEQKGFQMPPMFPQQQNQSSPPPLIFGQQQFPPSRPIVLPAMTFGQSPQQPNQVPQQLQPMNFTQMNTTSMQNSRNTINNNLNTNMNNNMTSKMSNSMNNNISCMNNNSFSQNHSQSQFSNNQFNNMSNNANNNNNNNNQNQNQQSTFPQSISFEESFDIEFLSAFDNPNITANANNQSNNVTTSGNTNTRGSGGGDMFDITPSFSLNYLAEINFDEIDHDSVFDVGDSPLEPTSFFPRSQSAYLSSRFGDMPF</sequence>
<dbReference type="InterPro" id="IPR018845">
    <property type="entry name" value="Initiator-bd"/>
</dbReference>
<evidence type="ECO:0000313" key="4">
    <source>
        <dbReference type="Proteomes" id="UP000179807"/>
    </source>
</evidence>
<dbReference type="Pfam" id="PF10416">
    <property type="entry name" value="IBD"/>
    <property type="match status" value="1"/>
</dbReference>
<accession>A0A1J4JTH4</accession>
<dbReference type="VEuPathDB" id="TrichDB:TRFO_30566"/>
<keyword evidence="4" id="KW-1185">Reference proteome</keyword>
<reference evidence="3" key="1">
    <citation type="submission" date="2016-10" db="EMBL/GenBank/DDBJ databases">
        <authorList>
            <person name="Benchimol M."/>
            <person name="Almeida L.G."/>
            <person name="Vasconcelos A.T."/>
            <person name="Perreira-Neves A."/>
            <person name="Rosa I.A."/>
            <person name="Tasca T."/>
            <person name="Bogo M.R."/>
            <person name="de Souza W."/>
        </authorList>
    </citation>
    <scope>NUCLEOTIDE SEQUENCE [LARGE SCALE GENOMIC DNA]</scope>
    <source>
        <strain evidence="3">K</strain>
    </source>
</reference>
<protein>
    <recommendedName>
        <fullName evidence="2">Initiator binding domain-containing protein</fullName>
    </recommendedName>
</protein>
<feature type="compositionally biased region" description="Low complexity" evidence="1">
    <location>
        <begin position="365"/>
        <end position="411"/>
    </location>
</feature>
<name>A0A1J4JTH4_9EUKA</name>
<dbReference type="EMBL" id="MLAK01000870">
    <property type="protein sequence ID" value="OHT02371.1"/>
    <property type="molecule type" value="Genomic_DNA"/>
</dbReference>
<evidence type="ECO:0000259" key="2">
    <source>
        <dbReference type="Pfam" id="PF10416"/>
    </source>
</evidence>
<feature type="region of interest" description="Disordered" evidence="1">
    <location>
        <begin position="365"/>
        <end position="412"/>
    </location>
</feature>
<proteinExistence type="predicted"/>
<organism evidence="3 4">
    <name type="scientific">Tritrichomonas foetus</name>
    <dbReference type="NCBI Taxonomy" id="1144522"/>
    <lineage>
        <taxon>Eukaryota</taxon>
        <taxon>Metamonada</taxon>
        <taxon>Parabasalia</taxon>
        <taxon>Tritrichomonadida</taxon>
        <taxon>Tritrichomonadidae</taxon>
        <taxon>Tritrichomonas</taxon>
    </lineage>
</organism>
<evidence type="ECO:0000313" key="3">
    <source>
        <dbReference type="EMBL" id="OHT02371.1"/>
    </source>
</evidence>